<reference evidence="1 2" key="1">
    <citation type="journal article" date="2019" name="Emerg. Microbes Infect.">
        <title>Comprehensive subspecies identification of 175 nontuberculous mycobacteria species based on 7547 genomic profiles.</title>
        <authorList>
            <person name="Matsumoto Y."/>
            <person name="Kinjo T."/>
            <person name="Motooka D."/>
            <person name="Nabeya D."/>
            <person name="Jung N."/>
            <person name="Uechi K."/>
            <person name="Horii T."/>
            <person name="Iida T."/>
            <person name="Fujita J."/>
            <person name="Nakamura S."/>
        </authorList>
    </citation>
    <scope>NUCLEOTIDE SEQUENCE [LARGE SCALE GENOMIC DNA]</scope>
    <source>
        <strain evidence="1 2">JCM 17899</strain>
    </source>
</reference>
<dbReference type="KEGG" id="msei:MSEDJ_14900"/>
<protein>
    <recommendedName>
        <fullName evidence="3">Asp23/Gls24 family envelope stress response protein</fullName>
    </recommendedName>
</protein>
<keyword evidence="2" id="KW-1185">Reference proteome</keyword>
<evidence type="ECO:0000313" key="1">
    <source>
        <dbReference type="EMBL" id="BBY27394.1"/>
    </source>
</evidence>
<name>A0A7I7QM88_9MYCO</name>
<proteinExistence type="predicted"/>
<accession>A0A7I7QM88</accession>
<dbReference type="EMBL" id="AP022588">
    <property type="protein sequence ID" value="BBY27394.1"/>
    <property type="molecule type" value="Genomic_DNA"/>
</dbReference>
<dbReference type="RefSeq" id="WP_163796277.1">
    <property type="nucleotide sequence ID" value="NZ_AP022588.1"/>
</dbReference>
<gene>
    <name evidence="1" type="ORF">MSEDJ_14900</name>
</gene>
<sequence length="163" mass="17410">MAMTTDPISERILERARDVLRDTPEPGWDAVVEQVLARVRATPRQGWPIRAEDPAAGVAPGGIAVTDLALSGQIARRVRTMADVELDGVEIRVVDERLTAVRVDLAGHYGARLGPTGGVVRTAIEDVLAETLGDRAAGVPIDLVFTDVVTDGPDPDDTDPLRD</sequence>
<evidence type="ECO:0008006" key="3">
    <source>
        <dbReference type="Google" id="ProtNLM"/>
    </source>
</evidence>
<dbReference type="Proteomes" id="UP000467193">
    <property type="component" value="Chromosome"/>
</dbReference>
<evidence type="ECO:0000313" key="2">
    <source>
        <dbReference type="Proteomes" id="UP000467193"/>
    </source>
</evidence>
<dbReference type="AlphaFoldDB" id="A0A7I7QM88"/>
<organism evidence="1 2">
    <name type="scientific">Mycolicibacterium sediminis</name>
    <dbReference type="NCBI Taxonomy" id="1286180"/>
    <lineage>
        <taxon>Bacteria</taxon>
        <taxon>Bacillati</taxon>
        <taxon>Actinomycetota</taxon>
        <taxon>Actinomycetes</taxon>
        <taxon>Mycobacteriales</taxon>
        <taxon>Mycobacteriaceae</taxon>
        <taxon>Mycolicibacterium</taxon>
    </lineage>
</organism>